<dbReference type="Pfam" id="PF01061">
    <property type="entry name" value="ABC2_membrane"/>
    <property type="match status" value="1"/>
</dbReference>
<proteinExistence type="inferred from homology"/>
<keyword evidence="5" id="KW-0046">Antibiotic resistance</keyword>
<comment type="subcellular location">
    <subcellularLocation>
        <location evidence="6">Cell membrane</location>
        <topology evidence="6">Multi-pass membrane protein</topology>
    </subcellularLocation>
    <subcellularLocation>
        <location evidence="1">Membrane</location>
        <topology evidence="1">Multi-pass membrane protein</topology>
    </subcellularLocation>
</comment>
<keyword evidence="9" id="KW-1185">Reference proteome</keyword>
<dbReference type="PIRSF" id="PIRSF006648">
    <property type="entry name" value="DrrB"/>
    <property type="match status" value="1"/>
</dbReference>
<evidence type="ECO:0000313" key="8">
    <source>
        <dbReference type="EMBL" id="TKG71109.1"/>
    </source>
</evidence>
<dbReference type="Proteomes" id="UP000309992">
    <property type="component" value="Unassembled WGS sequence"/>
</dbReference>
<feature type="domain" description="ABC transmembrane type-2" evidence="7">
    <location>
        <begin position="37"/>
        <end position="263"/>
    </location>
</feature>
<dbReference type="EMBL" id="SWMS01000006">
    <property type="protein sequence ID" value="TKG71109.1"/>
    <property type="molecule type" value="Genomic_DNA"/>
</dbReference>
<feature type="transmembrane region" description="Helical" evidence="6">
    <location>
        <begin position="114"/>
        <end position="142"/>
    </location>
</feature>
<dbReference type="InterPro" id="IPR013525">
    <property type="entry name" value="ABC2_TM"/>
</dbReference>
<evidence type="ECO:0000313" key="9">
    <source>
        <dbReference type="Proteomes" id="UP000309992"/>
    </source>
</evidence>
<dbReference type="PANTHER" id="PTHR43229">
    <property type="entry name" value="NODULATION PROTEIN J"/>
    <property type="match status" value="1"/>
</dbReference>
<sequence>MTTVTPPAPAGPSAYWALNDSRALIGRCLRHIARSPEQLMLMFFLPIMLLLMFRYLFGGAISTGGVSYVNYVLAGIITVAVTFNATATSVAVCSDLQEGIVERFRSMPVRGSAVLVGHVVAALVRHVISIAVMIGVGFLVGFRPQAGFGQWCAALGLLLLFATAVSWIAAVLGIVAKTVEGASGLSMPLVFIPYVGSALVPPSTMPDGLRAFAENQPVSHVADAVRALFTGAPVGDAAWLAVVWWAGIIVVVVPLAGRLFRRRAAG</sequence>
<feature type="transmembrane region" description="Helical" evidence="6">
    <location>
        <begin position="237"/>
        <end position="260"/>
    </location>
</feature>
<protein>
    <recommendedName>
        <fullName evidence="6">Transport permease protein</fullName>
    </recommendedName>
</protein>
<feature type="transmembrane region" description="Helical" evidence="6">
    <location>
        <begin position="69"/>
        <end position="93"/>
    </location>
</feature>
<gene>
    <name evidence="8" type="ORF">FCN18_13400</name>
</gene>
<keyword evidence="6" id="KW-1003">Cell membrane</keyword>
<dbReference type="RefSeq" id="WP_137095224.1">
    <property type="nucleotide sequence ID" value="NZ_SWMS01000006.1"/>
</dbReference>
<evidence type="ECO:0000259" key="7">
    <source>
        <dbReference type="PROSITE" id="PS51012"/>
    </source>
</evidence>
<feature type="transmembrane region" description="Helical" evidence="6">
    <location>
        <begin position="182"/>
        <end position="200"/>
    </location>
</feature>
<keyword evidence="2 6" id="KW-0812">Transmembrane</keyword>
<accession>A0ABY2S595</accession>
<feature type="transmembrane region" description="Helical" evidence="6">
    <location>
        <begin position="39"/>
        <end position="57"/>
    </location>
</feature>
<dbReference type="InterPro" id="IPR047817">
    <property type="entry name" value="ABC2_TM_bact-type"/>
</dbReference>
<keyword evidence="6" id="KW-0813">Transport</keyword>
<keyword evidence="4 6" id="KW-0472">Membrane</keyword>
<reference evidence="8 9" key="1">
    <citation type="journal article" date="2015" name="Antonie Van Leeuwenhoek">
        <title>Prauserella endophytica sp. nov., an endophytic actinobacterium isolated from Tamarix taklamakanensis.</title>
        <authorList>
            <person name="Liu J.M."/>
            <person name="Habden X."/>
            <person name="Guo L."/>
            <person name="Tuo L."/>
            <person name="Jiang Z.K."/>
            <person name="Liu S.W."/>
            <person name="Liu X.F."/>
            <person name="Chen L."/>
            <person name="Li R.F."/>
            <person name="Zhang Y.Q."/>
            <person name="Sun C.H."/>
        </authorList>
    </citation>
    <scope>NUCLEOTIDE SEQUENCE [LARGE SCALE GENOMIC DNA]</scope>
    <source>
        <strain evidence="8 9">CGMCC 4.7182</strain>
    </source>
</reference>
<dbReference type="InterPro" id="IPR051784">
    <property type="entry name" value="Nod_factor_ABC_transporter"/>
</dbReference>
<evidence type="ECO:0000256" key="4">
    <source>
        <dbReference type="ARBA" id="ARBA00023136"/>
    </source>
</evidence>
<evidence type="ECO:0000256" key="6">
    <source>
        <dbReference type="RuleBase" id="RU361157"/>
    </source>
</evidence>
<organism evidence="8 9">
    <name type="scientific">Prauserella endophytica</name>
    <dbReference type="NCBI Taxonomy" id="1592324"/>
    <lineage>
        <taxon>Bacteria</taxon>
        <taxon>Bacillati</taxon>
        <taxon>Actinomycetota</taxon>
        <taxon>Actinomycetes</taxon>
        <taxon>Pseudonocardiales</taxon>
        <taxon>Pseudonocardiaceae</taxon>
        <taxon>Prauserella</taxon>
        <taxon>Prauserella coralliicola group</taxon>
    </lineage>
</organism>
<evidence type="ECO:0000256" key="5">
    <source>
        <dbReference type="ARBA" id="ARBA00023251"/>
    </source>
</evidence>
<dbReference type="InterPro" id="IPR000412">
    <property type="entry name" value="ABC_2_transport"/>
</dbReference>
<evidence type="ECO:0000256" key="3">
    <source>
        <dbReference type="ARBA" id="ARBA00022989"/>
    </source>
</evidence>
<comment type="similarity">
    <text evidence="6">Belongs to the ABC-2 integral membrane protein family.</text>
</comment>
<evidence type="ECO:0000256" key="2">
    <source>
        <dbReference type="ARBA" id="ARBA00022692"/>
    </source>
</evidence>
<name>A0ABY2S595_9PSEU</name>
<comment type="caution">
    <text evidence="8">The sequence shown here is derived from an EMBL/GenBank/DDBJ whole genome shotgun (WGS) entry which is preliminary data.</text>
</comment>
<dbReference type="PROSITE" id="PS51012">
    <property type="entry name" value="ABC_TM2"/>
    <property type="match status" value="1"/>
</dbReference>
<keyword evidence="3 6" id="KW-1133">Transmembrane helix</keyword>
<evidence type="ECO:0000256" key="1">
    <source>
        <dbReference type="ARBA" id="ARBA00004141"/>
    </source>
</evidence>
<dbReference type="PANTHER" id="PTHR43229:SF2">
    <property type="entry name" value="NODULATION PROTEIN J"/>
    <property type="match status" value="1"/>
</dbReference>
<feature type="transmembrane region" description="Helical" evidence="6">
    <location>
        <begin position="148"/>
        <end position="175"/>
    </location>
</feature>